<proteinExistence type="predicted"/>
<evidence type="ECO:0000313" key="1">
    <source>
        <dbReference type="EMBL" id="SUZ73316.1"/>
    </source>
</evidence>
<dbReference type="EMBL" id="UINC01001175">
    <property type="protein sequence ID" value="SUZ73316.1"/>
    <property type="molecule type" value="Genomic_DNA"/>
</dbReference>
<reference evidence="1" key="1">
    <citation type="submission" date="2018-05" db="EMBL/GenBank/DDBJ databases">
        <authorList>
            <person name="Lanie J.A."/>
            <person name="Ng W.-L."/>
            <person name="Kazmierczak K.M."/>
            <person name="Andrzejewski T.M."/>
            <person name="Davidsen T.M."/>
            <person name="Wayne K.J."/>
            <person name="Tettelin H."/>
            <person name="Glass J.I."/>
            <person name="Rusch D."/>
            <person name="Podicherti R."/>
            <person name="Tsui H.-C.T."/>
            <person name="Winkler M.E."/>
        </authorList>
    </citation>
    <scope>NUCLEOTIDE SEQUENCE</scope>
</reference>
<organism evidence="1">
    <name type="scientific">marine metagenome</name>
    <dbReference type="NCBI Taxonomy" id="408172"/>
    <lineage>
        <taxon>unclassified sequences</taxon>
        <taxon>metagenomes</taxon>
        <taxon>ecological metagenomes</taxon>
    </lineage>
</organism>
<sequence>MIGLVLSDSFLLCGVWEVEGSAKILKSLSRVQFSDPITSVLYQEAELNTILAPALRQASEEHTIDGQNVSVVIPDIFLTHSALKMEKDLGRDDYWDFIKWLDRKKGKPEGQNQLIFGQVYLPDDESIHVCSVPLPVVRTLKLSIIEMGAMPVWMGPASSLYLDGTGMSEAAMIQRHGNRYTFYKVQNNRFDMGKIAFSGGAPRVINSTEAENVTLAGLGLEKSELDDIPVFCPQKLGRQALSSWEASDFRSPETFSDINAEDHQVNLNGIPYYEGSIMTQLIHSIATDYSFNFFNEPGITDFLFTTVIDAHKQMLALHAEEASNEEQEATTAETAPETAPDNLWLLAAAVLIVLGFIGFQYIKLREELNLPLFGKDKSYTIERTAVSRVNQIERSVIQSSARLLQESQAISDALLKLLIQTDLDRYNTLTITKNFASMEYTSGMNPNIENILELEPTSFSVEPLGTDSTVFSWYYTFDMPDLASVNQGMTPLSKEDLLLQLDTTLTDYSLKYFDQIFLENQIYEPLLLWARDKSNILQASAVLSNSGDRILLRKFVLINSYEQPAPRAGFYLSLLKD</sequence>
<protein>
    <submittedName>
        <fullName evidence="1">Uncharacterized protein</fullName>
    </submittedName>
</protein>
<accession>A0A381Q1U4</accession>
<name>A0A381Q1U4_9ZZZZ</name>
<gene>
    <name evidence="1" type="ORF">METZ01_LOCUS26170</name>
</gene>
<dbReference type="AlphaFoldDB" id="A0A381Q1U4"/>